<proteinExistence type="predicted"/>
<dbReference type="EMBL" id="NBNE01008825">
    <property type="protein sequence ID" value="OWY99063.1"/>
    <property type="molecule type" value="Genomic_DNA"/>
</dbReference>
<evidence type="ECO:0000313" key="1">
    <source>
        <dbReference type="EMBL" id="OWY99063.1"/>
    </source>
</evidence>
<keyword evidence="2" id="KW-1185">Reference proteome</keyword>
<dbReference type="AlphaFoldDB" id="A0A225V1M4"/>
<gene>
    <name evidence="1" type="ORF">PHMEG_00030007</name>
</gene>
<name>A0A225V1M4_9STRA</name>
<protein>
    <submittedName>
        <fullName evidence="1">Transposase</fullName>
    </submittedName>
</protein>
<accession>A0A225V1M4</accession>
<comment type="caution">
    <text evidence="1">The sequence shown here is derived from an EMBL/GenBank/DDBJ whole genome shotgun (WGS) entry which is preliminary data.</text>
</comment>
<organism evidence="1 2">
    <name type="scientific">Phytophthora megakarya</name>
    <dbReference type="NCBI Taxonomy" id="4795"/>
    <lineage>
        <taxon>Eukaryota</taxon>
        <taxon>Sar</taxon>
        <taxon>Stramenopiles</taxon>
        <taxon>Oomycota</taxon>
        <taxon>Peronosporomycetes</taxon>
        <taxon>Peronosporales</taxon>
        <taxon>Peronosporaceae</taxon>
        <taxon>Phytophthora</taxon>
    </lineage>
</organism>
<sequence>MARGQNLTPRETAMVINAYEFFHLEKEQGRARGARTCKLVHMCLGIAKSTVLSVWSDHMSAQEDEVTEEWRGRPPSFNDDDVAPVIRDYANSCNERRLSITAKMVADEVTTQASFTISRRAMNRLLKRVTYLQRKLQNRDRNNNPIRPEVYLDESYVNVNHVRGMT</sequence>
<dbReference type="OrthoDB" id="121137at2759"/>
<reference evidence="2" key="1">
    <citation type="submission" date="2017-03" db="EMBL/GenBank/DDBJ databases">
        <title>Phytopthora megakarya and P. palmivora, two closely related causual agents of cacao black pod achieved similar genome size and gene model numbers by different mechanisms.</title>
        <authorList>
            <person name="Ali S."/>
            <person name="Shao J."/>
            <person name="Larry D.J."/>
            <person name="Kronmiller B."/>
            <person name="Shen D."/>
            <person name="Strem M.D."/>
            <person name="Melnick R.L."/>
            <person name="Guiltinan M.J."/>
            <person name="Tyler B.M."/>
            <person name="Meinhardt L.W."/>
            <person name="Bailey B.A."/>
        </authorList>
    </citation>
    <scope>NUCLEOTIDE SEQUENCE [LARGE SCALE GENOMIC DNA]</scope>
    <source>
        <strain evidence="2">zdho120</strain>
    </source>
</reference>
<evidence type="ECO:0000313" key="2">
    <source>
        <dbReference type="Proteomes" id="UP000198211"/>
    </source>
</evidence>
<dbReference type="Proteomes" id="UP000198211">
    <property type="component" value="Unassembled WGS sequence"/>
</dbReference>